<dbReference type="WBParaSite" id="Gr19_v10_g11671.t1">
    <property type="protein sequence ID" value="Gr19_v10_g11671.t1"/>
    <property type="gene ID" value="Gr19_v10_g11671"/>
</dbReference>
<evidence type="ECO:0000256" key="1">
    <source>
        <dbReference type="SAM" id="Phobius"/>
    </source>
</evidence>
<reference evidence="3" key="1">
    <citation type="submission" date="2022-11" db="UniProtKB">
        <authorList>
            <consortium name="WormBaseParasite"/>
        </authorList>
    </citation>
    <scope>IDENTIFICATION</scope>
</reference>
<dbReference type="Gene3D" id="3.90.550.10">
    <property type="entry name" value="Spore Coat Polysaccharide Biosynthesis Protein SpsA, Chain A"/>
    <property type="match status" value="1"/>
</dbReference>
<dbReference type="InterPro" id="IPR004988">
    <property type="entry name" value="DUF273"/>
</dbReference>
<dbReference type="Proteomes" id="UP000887572">
    <property type="component" value="Unplaced"/>
</dbReference>
<feature type="transmembrane region" description="Helical" evidence="1">
    <location>
        <begin position="40"/>
        <end position="60"/>
    </location>
</feature>
<evidence type="ECO:0000313" key="2">
    <source>
        <dbReference type="Proteomes" id="UP000887572"/>
    </source>
</evidence>
<accession>A0A914GVW0</accession>
<keyword evidence="1" id="KW-0472">Membrane</keyword>
<protein>
    <submittedName>
        <fullName evidence="3">Uncharacterized protein</fullName>
    </submittedName>
</protein>
<dbReference type="AlphaFoldDB" id="A0A914GVW0"/>
<keyword evidence="2" id="KW-1185">Reference proteome</keyword>
<sequence>MWWREEQKFCLQKWHRLKRSLLSRCHHLLFNGRLCGARRLLVFLLFLIGTSLLLLLINLFSHAFGANYLPPLFLVPIKTFLDHSGELAEPKGAPEAAATVAIVSVLDSAAALSEFQLALSTVRCYCQRSPARYAHFVLFSPPPPTTSTVGDKCDLIGDFMFRRHCVMSAWLAKHPSYEWILFLDADMAVVNPFHDVEEFVTDSGIELVLLERMFNFEIMAGSYLAKNTPFARNFLLSWANYFYRLPKSFHGTDNGAIHALMMDNFADVSSKNACQHLWNESRNFADLFIFEACTRFHTNRRKDKNGTFEGGKVKLLAKGQGWVRDAGHTKSKFSSRDFMLHGWKNSTFNRRTFNPWTNPFSDGQRFDSPEQCAANGSTTAWKYRDGFLVSEESIGKVLDGLIRRTREEYENTLRKLKLTN</sequence>
<evidence type="ECO:0000313" key="3">
    <source>
        <dbReference type="WBParaSite" id="Gr19_v10_g11671.t1"/>
    </source>
</evidence>
<dbReference type="InterPro" id="IPR029044">
    <property type="entry name" value="Nucleotide-diphossugar_trans"/>
</dbReference>
<dbReference type="Pfam" id="PF03314">
    <property type="entry name" value="DUF273"/>
    <property type="match status" value="1"/>
</dbReference>
<name>A0A914GVW0_GLORO</name>
<organism evidence="2 3">
    <name type="scientific">Globodera rostochiensis</name>
    <name type="common">Golden nematode worm</name>
    <name type="synonym">Heterodera rostochiensis</name>
    <dbReference type="NCBI Taxonomy" id="31243"/>
    <lineage>
        <taxon>Eukaryota</taxon>
        <taxon>Metazoa</taxon>
        <taxon>Ecdysozoa</taxon>
        <taxon>Nematoda</taxon>
        <taxon>Chromadorea</taxon>
        <taxon>Rhabditida</taxon>
        <taxon>Tylenchina</taxon>
        <taxon>Tylenchomorpha</taxon>
        <taxon>Tylenchoidea</taxon>
        <taxon>Heteroderidae</taxon>
        <taxon>Heteroderinae</taxon>
        <taxon>Globodera</taxon>
    </lineage>
</organism>
<keyword evidence="1" id="KW-1133">Transmembrane helix</keyword>
<proteinExistence type="predicted"/>
<dbReference type="PANTHER" id="PTHR31562">
    <property type="entry name" value="PROTEIN CBG18972"/>
    <property type="match status" value="1"/>
</dbReference>
<dbReference type="PANTHER" id="PTHR31562:SF4">
    <property type="entry name" value="DUF268 DOMAIN-CONTAINING PROTEIN-RELATED"/>
    <property type="match status" value="1"/>
</dbReference>
<keyword evidence="1" id="KW-0812">Transmembrane</keyword>